<dbReference type="Proteomes" id="UP001380953">
    <property type="component" value="Unassembled WGS sequence"/>
</dbReference>
<keyword evidence="2" id="KW-1185">Reference proteome</keyword>
<gene>
    <name evidence="1" type="ORF">WKI47_06420</name>
</gene>
<keyword evidence="1" id="KW-0560">Oxidoreductase</keyword>
<evidence type="ECO:0000313" key="2">
    <source>
        <dbReference type="Proteomes" id="UP001380953"/>
    </source>
</evidence>
<reference evidence="1" key="1">
    <citation type="submission" date="2024-03" db="EMBL/GenBank/DDBJ databases">
        <title>Whole genome sequecning of epiphytes from Marcgravia umbellata leaves.</title>
        <authorList>
            <person name="Kumar G."/>
            <person name="Savka M.A."/>
        </authorList>
    </citation>
    <scope>NUCLEOTIDE SEQUENCE</scope>
    <source>
        <strain evidence="1">RIT_BL5</strain>
    </source>
</reference>
<comment type="caution">
    <text evidence="1">The sequence shown here is derived from an EMBL/GenBank/DDBJ whole genome shotgun (WGS) entry which is preliminary data.</text>
</comment>
<sequence>MMENPKALISGASIAGLSTAFWLGKAGWDVTVIERAEAFRDGGQNIDVRGAAREVLRKMGLEDQVRAQTTTEKGTAFVNDQGEVVGAFPVEGSDGLTAELEILRDELARIVLDALPSGVEIRYGERIESVSDPGDYVQVALRSGATETYDLLIIAEGVRSKTREMVFANEVSRRELQLNIAYGTIERKPEDDDWWRWYTATEKRQVCLRPDNQGTIRAMLAYGSERSIADLSTDQARSELRDIFAGAGWQTDRVIEGFSTSQDVYFDYLTQIKMPGWSKKRVCVTGDAAWCVTPLGGGGSSLALIGGYVLAAFLSQSSHGSSTLTQKADNLNISEALERYEKWMRPIVDDAQKLPPGTPDLFYPQTKMGVGTIRTVIRIASFGPLRKIASRIGHVARTQQQLPEIRVAQTES</sequence>
<protein>
    <submittedName>
        <fullName evidence="1">FAD-dependent monooxygenase</fullName>
    </submittedName>
</protein>
<organism evidence="1 2">
    <name type="scientific">Saccharibacillus sacchari</name>
    <dbReference type="NCBI Taxonomy" id="456493"/>
    <lineage>
        <taxon>Bacteria</taxon>
        <taxon>Bacillati</taxon>
        <taxon>Bacillota</taxon>
        <taxon>Bacilli</taxon>
        <taxon>Bacillales</taxon>
        <taxon>Paenibacillaceae</taxon>
        <taxon>Saccharibacillus</taxon>
    </lineage>
</organism>
<accession>A0ACC6PAN1</accession>
<name>A0ACC6PAN1_9BACL</name>
<evidence type="ECO:0000313" key="1">
    <source>
        <dbReference type="EMBL" id="MEJ8303549.1"/>
    </source>
</evidence>
<dbReference type="EMBL" id="JBBKAR010000019">
    <property type="protein sequence ID" value="MEJ8303549.1"/>
    <property type="molecule type" value="Genomic_DNA"/>
</dbReference>
<keyword evidence="1" id="KW-0503">Monooxygenase</keyword>
<proteinExistence type="predicted"/>